<sequence length="64" mass="7572">MPPDMFAPARSPSLKRRLIARLRLWQARRRSRIALSRLDARLLRDCGLSERDVRQEVGRPFWNG</sequence>
<gene>
    <name evidence="2" type="ORF">LX70_03664</name>
</gene>
<dbReference type="InterPro" id="IPR009506">
    <property type="entry name" value="YjiS-like"/>
</dbReference>
<dbReference type="Proteomes" id="UP000238338">
    <property type="component" value="Unassembled WGS sequence"/>
</dbReference>
<reference evidence="2 3" key="1">
    <citation type="submission" date="2018-02" db="EMBL/GenBank/DDBJ databases">
        <title>Genomic Encyclopedia of Archaeal and Bacterial Type Strains, Phase II (KMG-II): from individual species to whole genera.</title>
        <authorList>
            <person name="Goeker M."/>
        </authorList>
    </citation>
    <scope>NUCLEOTIDE SEQUENCE [LARGE SCALE GENOMIC DNA]</scope>
    <source>
        <strain evidence="2 3">DSM 18921</strain>
    </source>
</reference>
<accession>A0A2S8S2V3</accession>
<protein>
    <submittedName>
        <fullName evidence="2">Uncharacterized protein YjiS (DUF1127 family)</fullName>
    </submittedName>
</protein>
<proteinExistence type="predicted"/>
<dbReference type="EMBL" id="PVEP01000011">
    <property type="protein sequence ID" value="PQV55146.1"/>
    <property type="molecule type" value="Genomic_DNA"/>
</dbReference>
<evidence type="ECO:0000313" key="3">
    <source>
        <dbReference type="Proteomes" id="UP000238338"/>
    </source>
</evidence>
<dbReference type="AlphaFoldDB" id="A0A2S8S2V3"/>
<organism evidence="2 3">
    <name type="scientific">Albidovulum denitrificans</name>
    <dbReference type="NCBI Taxonomy" id="404881"/>
    <lineage>
        <taxon>Bacteria</taxon>
        <taxon>Pseudomonadati</taxon>
        <taxon>Pseudomonadota</taxon>
        <taxon>Alphaproteobacteria</taxon>
        <taxon>Rhodobacterales</taxon>
        <taxon>Paracoccaceae</taxon>
        <taxon>Albidovulum</taxon>
    </lineage>
</organism>
<keyword evidence="3" id="KW-1185">Reference proteome</keyword>
<evidence type="ECO:0000259" key="1">
    <source>
        <dbReference type="Pfam" id="PF06568"/>
    </source>
</evidence>
<feature type="domain" description="YjiS-like" evidence="1">
    <location>
        <begin position="18"/>
        <end position="54"/>
    </location>
</feature>
<name>A0A2S8S2V3_9RHOB</name>
<comment type="caution">
    <text evidence="2">The sequence shown here is derived from an EMBL/GenBank/DDBJ whole genome shotgun (WGS) entry which is preliminary data.</text>
</comment>
<dbReference type="RefSeq" id="WP_105516214.1">
    <property type="nucleotide sequence ID" value="NZ_PVEP01000011.1"/>
</dbReference>
<evidence type="ECO:0000313" key="2">
    <source>
        <dbReference type="EMBL" id="PQV55146.1"/>
    </source>
</evidence>
<dbReference type="Pfam" id="PF06568">
    <property type="entry name" value="YjiS-like"/>
    <property type="match status" value="1"/>
</dbReference>